<dbReference type="PROSITE" id="PS00109">
    <property type="entry name" value="PROTEIN_KINASE_TYR"/>
    <property type="match status" value="1"/>
</dbReference>
<dbReference type="InterPro" id="IPR000719">
    <property type="entry name" value="Prot_kinase_dom"/>
</dbReference>
<dbReference type="SMART" id="SM00219">
    <property type="entry name" value="TyrKc"/>
    <property type="match status" value="1"/>
</dbReference>
<dbReference type="PROSITE" id="PS50011">
    <property type="entry name" value="PROTEIN_KINASE_DOM"/>
    <property type="match status" value="1"/>
</dbReference>
<evidence type="ECO:0000313" key="3">
    <source>
        <dbReference type="EMBL" id="LAC25425.1"/>
    </source>
</evidence>
<dbReference type="GO" id="GO:0004674">
    <property type="term" value="F:protein serine/threonine kinase activity"/>
    <property type="evidence" value="ECO:0007669"/>
    <property type="project" value="TreeGrafter"/>
</dbReference>
<dbReference type="InterPro" id="IPR011009">
    <property type="entry name" value="Kinase-like_dom_sf"/>
</dbReference>
<organism evidence="2">
    <name type="scientific">Hirondellea gigas</name>
    <dbReference type="NCBI Taxonomy" id="1518452"/>
    <lineage>
        <taxon>Eukaryota</taxon>
        <taxon>Metazoa</taxon>
        <taxon>Ecdysozoa</taxon>
        <taxon>Arthropoda</taxon>
        <taxon>Crustacea</taxon>
        <taxon>Multicrustacea</taxon>
        <taxon>Malacostraca</taxon>
        <taxon>Eumalacostraca</taxon>
        <taxon>Peracarida</taxon>
        <taxon>Amphipoda</taxon>
        <taxon>Amphilochidea</taxon>
        <taxon>Lysianassida</taxon>
        <taxon>Lysianassidira</taxon>
        <taxon>Lysianassoidea</taxon>
        <taxon>Lysianassidae</taxon>
        <taxon>Hirondellea</taxon>
    </lineage>
</organism>
<evidence type="ECO:0000259" key="1">
    <source>
        <dbReference type="PROSITE" id="PS50011"/>
    </source>
</evidence>
<sequence length="373" mass="43050">MVEGSCSSTSKGRNSLHRVKSFELERLEVDNEFCGVRLLAEGWYARVYSAYHHTSDTRLALKCVHKETTKKKEFFKEIHYNYFLSPHPNIINSFDVAFDTATSYVFAQELAPEGDLGKMVNKGGLGEIKSKRVAEQIAFALEFMHSKDLVHRDVRLENIFVFDRDMSRVKLGDFGLTQRAGTLVKKINVRVPWVPPEICKAVYNEGYEVETSQDAWQLGVLIFVLLTGAFPWYSADITDRHYNAWVAWLKRKTTKVPQRFKCFSPRLLRLLRRLLEPKPEKRAEVQEVYKYISDSWLLKGSDPHDINFDDNCSEIFINASNKLPYDSGETRGGRLLDILKNHGIKTTVDEGETNQRVCEWLLSNKRTSEHRGM</sequence>
<dbReference type="Pfam" id="PF00069">
    <property type="entry name" value="Pkinase"/>
    <property type="match status" value="1"/>
</dbReference>
<dbReference type="AlphaFoldDB" id="A0A2P2I689"/>
<evidence type="ECO:0000313" key="2">
    <source>
        <dbReference type="EMBL" id="LAB69531.1"/>
    </source>
</evidence>
<reference evidence="3" key="1">
    <citation type="submission" date="2017-11" db="EMBL/GenBank/DDBJ databases">
        <title>The sensing device of the deep-sea amphipod.</title>
        <authorList>
            <person name="Kobayashi H."/>
            <person name="Nagahama T."/>
            <person name="Arai W."/>
            <person name="Sasagawa Y."/>
            <person name="Umeda M."/>
            <person name="Hayashi T."/>
            <person name="Nikaido I."/>
            <person name="Watanabe H."/>
            <person name="Oguri K."/>
            <person name="Kitazato H."/>
            <person name="Fujioka K."/>
            <person name="Kido Y."/>
            <person name="Takami H."/>
        </authorList>
    </citation>
    <scope>NUCLEOTIDE SEQUENCE</scope>
    <source>
        <tissue evidence="3">Whole body</tissue>
    </source>
</reference>
<dbReference type="SUPFAM" id="SSF56112">
    <property type="entry name" value="Protein kinase-like (PK-like)"/>
    <property type="match status" value="1"/>
</dbReference>
<dbReference type="PANTHER" id="PTHR24359:SF1">
    <property type="entry name" value="INHIBITOR OF NUCLEAR FACTOR KAPPA-B KINASE EPSILON SUBUNIT HOMOLOG 1-RELATED"/>
    <property type="match status" value="1"/>
</dbReference>
<name>A0A2P2I689_9CRUS</name>
<proteinExistence type="evidence at transcript level"/>
<dbReference type="PANTHER" id="PTHR24359">
    <property type="entry name" value="SERINE/THREONINE-PROTEIN KINASE SBK1"/>
    <property type="match status" value="1"/>
</dbReference>
<dbReference type="GO" id="GO:0004713">
    <property type="term" value="F:protein tyrosine kinase activity"/>
    <property type="evidence" value="ECO:0007669"/>
    <property type="project" value="InterPro"/>
</dbReference>
<dbReference type="EMBL" id="IACF01003927">
    <property type="protein sequence ID" value="LAB69531.1"/>
    <property type="molecule type" value="mRNA"/>
</dbReference>
<keyword evidence="2" id="KW-0808">Transferase</keyword>
<feature type="domain" description="Protein kinase" evidence="1">
    <location>
        <begin position="33"/>
        <end position="297"/>
    </location>
</feature>
<keyword evidence="2" id="KW-0418">Kinase</keyword>
<protein>
    <submittedName>
        <fullName evidence="2">Serine/threonine-protein kinase SBK1-like</fullName>
    </submittedName>
</protein>
<dbReference type="GO" id="GO:0005524">
    <property type="term" value="F:ATP binding"/>
    <property type="evidence" value="ECO:0007669"/>
    <property type="project" value="InterPro"/>
</dbReference>
<dbReference type="InterPro" id="IPR020635">
    <property type="entry name" value="Tyr_kinase_cat_dom"/>
</dbReference>
<dbReference type="EMBL" id="IACT01006291">
    <property type="protein sequence ID" value="LAC25425.1"/>
    <property type="molecule type" value="mRNA"/>
</dbReference>
<accession>A0A2P2I689</accession>
<dbReference type="Gene3D" id="1.10.510.10">
    <property type="entry name" value="Transferase(Phosphotransferase) domain 1"/>
    <property type="match status" value="1"/>
</dbReference>
<reference evidence="2" key="2">
    <citation type="journal article" date="2018" name="Biosci. Biotechnol. Biochem.">
        <title>Polysaccharide hydrolase of the hadal zone amphipods Hirondellea gigas.</title>
        <authorList>
            <person name="Kobayashi H."/>
            <person name="Nagahama T."/>
            <person name="Arai W."/>
            <person name="Sasagawa Y."/>
            <person name="Umeda M."/>
            <person name="Hayashi T."/>
            <person name="Nikaido I."/>
            <person name="Watanabe H."/>
            <person name="Oguri K."/>
            <person name="Kitazato H."/>
            <person name="Fujioka K."/>
            <person name="Kido Y."/>
            <person name="Takami H."/>
        </authorList>
    </citation>
    <scope>NUCLEOTIDE SEQUENCE</scope>
    <source>
        <tissue evidence="2">Whole body</tissue>
    </source>
</reference>
<dbReference type="InterPro" id="IPR008266">
    <property type="entry name" value="Tyr_kinase_AS"/>
</dbReference>